<evidence type="ECO:0000313" key="2">
    <source>
        <dbReference type="EMBL" id="SNZ19049.1"/>
    </source>
</evidence>
<dbReference type="InterPro" id="IPR015424">
    <property type="entry name" value="PyrdxlP-dep_Trfase"/>
</dbReference>
<dbReference type="Gene3D" id="3.90.1150.10">
    <property type="entry name" value="Aspartate Aminotransferase, domain 1"/>
    <property type="match status" value="1"/>
</dbReference>
<gene>
    <name evidence="2" type="ORF">SAMN06265368_2126</name>
</gene>
<sequence>MTAPRPMRNFGLEVFFSEWEFKAKHHMTASDMESLAVPDLLAMASPQDREAYKNLWLGYTQTWGLPELRAEIASTYESMSDDNILCLAGAGEGLYMVAKTLLTKDDHAIVPTPNYQSAETVPLSVCEVTGLPMRQGNMKGGWAIDLDALRDAIRPNTKLLSLNFPHNPTGMLIPKADLEPLVEICREHDIWILSDEVYRGVELDPNDRLPQIADIYEKGISLNVMSKAYGLPGLRIGWIASQDKAFLEQIERYKHYLSICNSAPSEHLALIALKAREQILGRNHGLLQRNITALEQLFADFPGLIDWTRPLGGCVAFPRFTGPEGGEAFCRTLLEESGVLLLPSSIYGSDLGEIPKDHFRIGFGRDKVFEDGLSAMRKHFENHYSSYRA</sequence>
<dbReference type="InterPro" id="IPR015421">
    <property type="entry name" value="PyrdxlP-dep_Trfase_major"/>
</dbReference>
<accession>A0A285PBE5</accession>
<dbReference type="Proteomes" id="UP000219439">
    <property type="component" value="Unassembled WGS sequence"/>
</dbReference>
<proteinExistence type="predicted"/>
<dbReference type="GO" id="GO:0008483">
    <property type="term" value="F:transaminase activity"/>
    <property type="evidence" value="ECO:0007669"/>
    <property type="project" value="UniProtKB-KW"/>
</dbReference>
<dbReference type="InterPro" id="IPR015422">
    <property type="entry name" value="PyrdxlP-dep_Trfase_small"/>
</dbReference>
<dbReference type="EMBL" id="OBEL01000002">
    <property type="protein sequence ID" value="SNZ19049.1"/>
    <property type="molecule type" value="Genomic_DNA"/>
</dbReference>
<dbReference type="InterPro" id="IPR004839">
    <property type="entry name" value="Aminotransferase_I/II_large"/>
</dbReference>
<evidence type="ECO:0000313" key="3">
    <source>
        <dbReference type="Proteomes" id="UP000219439"/>
    </source>
</evidence>
<dbReference type="CDD" id="cd00609">
    <property type="entry name" value="AAT_like"/>
    <property type="match status" value="1"/>
</dbReference>
<keyword evidence="2" id="KW-0032">Aminotransferase</keyword>
<protein>
    <submittedName>
        <fullName evidence="2">Aspartate/methionine/tyrosine aminotransferase</fullName>
    </submittedName>
</protein>
<dbReference type="Gene3D" id="3.40.640.10">
    <property type="entry name" value="Type I PLP-dependent aspartate aminotransferase-like (Major domain)"/>
    <property type="match status" value="1"/>
</dbReference>
<feature type="domain" description="Aminotransferase class I/classII large" evidence="1">
    <location>
        <begin position="51"/>
        <end position="364"/>
    </location>
</feature>
<reference evidence="2 3" key="1">
    <citation type="submission" date="2017-09" db="EMBL/GenBank/DDBJ databases">
        <authorList>
            <person name="Ehlers B."/>
            <person name="Leendertz F.H."/>
        </authorList>
    </citation>
    <scope>NUCLEOTIDE SEQUENCE [LARGE SCALE GENOMIC DNA]</scope>
    <source>
        <strain evidence="2 3">DSM 18289</strain>
    </source>
</reference>
<dbReference type="RefSeq" id="WP_244580070.1">
    <property type="nucleotide sequence ID" value="NZ_OBEL01000002.1"/>
</dbReference>
<dbReference type="PANTHER" id="PTHR43510">
    <property type="entry name" value="AMINOTRANSFERASE FUNCTION, HYPOTHETICAL (EUROFUNG)"/>
    <property type="match status" value="1"/>
</dbReference>
<dbReference type="SUPFAM" id="SSF53383">
    <property type="entry name" value="PLP-dependent transferases"/>
    <property type="match status" value="1"/>
</dbReference>
<dbReference type="GO" id="GO:0030170">
    <property type="term" value="F:pyridoxal phosphate binding"/>
    <property type="evidence" value="ECO:0007669"/>
    <property type="project" value="InterPro"/>
</dbReference>
<organism evidence="2 3">
    <name type="scientific">Cohaesibacter gelatinilyticus</name>
    <dbReference type="NCBI Taxonomy" id="372072"/>
    <lineage>
        <taxon>Bacteria</taxon>
        <taxon>Pseudomonadati</taxon>
        <taxon>Pseudomonadota</taxon>
        <taxon>Alphaproteobacteria</taxon>
        <taxon>Hyphomicrobiales</taxon>
        <taxon>Cohaesibacteraceae</taxon>
    </lineage>
</organism>
<keyword evidence="3" id="KW-1185">Reference proteome</keyword>
<keyword evidence="2" id="KW-0808">Transferase</keyword>
<dbReference type="Pfam" id="PF00155">
    <property type="entry name" value="Aminotran_1_2"/>
    <property type="match status" value="1"/>
</dbReference>
<dbReference type="AlphaFoldDB" id="A0A285PBE5"/>
<dbReference type="PANTHER" id="PTHR43510:SF1">
    <property type="entry name" value="AMINOTRANSFERASE FUNCTION, HYPOTHETICAL (EUROFUNG)"/>
    <property type="match status" value="1"/>
</dbReference>
<name>A0A285PBE5_9HYPH</name>
<evidence type="ECO:0000259" key="1">
    <source>
        <dbReference type="Pfam" id="PF00155"/>
    </source>
</evidence>